<evidence type="ECO:0000259" key="2">
    <source>
        <dbReference type="Pfam" id="PF14534"/>
    </source>
</evidence>
<keyword evidence="4" id="KW-1185">Reference proteome</keyword>
<feature type="region of interest" description="Disordered" evidence="1">
    <location>
        <begin position="104"/>
        <end position="156"/>
    </location>
</feature>
<evidence type="ECO:0000256" key="1">
    <source>
        <dbReference type="SAM" id="MobiDB-lite"/>
    </source>
</evidence>
<dbReference type="SUPFAM" id="SSF54427">
    <property type="entry name" value="NTF2-like"/>
    <property type="match status" value="1"/>
</dbReference>
<gene>
    <name evidence="3" type="ORF">Aru02nite_62820</name>
</gene>
<dbReference type="InterPro" id="IPR032710">
    <property type="entry name" value="NTF2-like_dom_sf"/>
</dbReference>
<dbReference type="AlphaFoldDB" id="A0A8J3JI49"/>
<name>A0A8J3JI49_9ACTN</name>
<dbReference type="Pfam" id="PF14534">
    <property type="entry name" value="DUF4440"/>
    <property type="match status" value="1"/>
</dbReference>
<dbReference type="Proteomes" id="UP000612808">
    <property type="component" value="Unassembled WGS sequence"/>
</dbReference>
<dbReference type="InterPro" id="IPR011944">
    <property type="entry name" value="Steroid_delta5-4_isomerase"/>
</dbReference>
<accession>A0A8J3JI49</accession>
<dbReference type="Gene3D" id="3.10.450.50">
    <property type="match status" value="1"/>
</dbReference>
<evidence type="ECO:0000313" key="4">
    <source>
        <dbReference type="Proteomes" id="UP000612808"/>
    </source>
</evidence>
<dbReference type="NCBIfam" id="TIGR02246">
    <property type="entry name" value="SgcJ/EcaC family oxidoreductase"/>
    <property type="match status" value="1"/>
</dbReference>
<organism evidence="3 4">
    <name type="scientific">Actinocatenispora rupis</name>
    <dbReference type="NCBI Taxonomy" id="519421"/>
    <lineage>
        <taxon>Bacteria</taxon>
        <taxon>Bacillati</taxon>
        <taxon>Actinomycetota</taxon>
        <taxon>Actinomycetes</taxon>
        <taxon>Micromonosporales</taxon>
        <taxon>Micromonosporaceae</taxon>
        <taxon>Actinocatenispora</taxon>
    </lineage>
</organism>
<reference evidence="3" key="1">
    <citation type="submission" date="2021-01" db="EMBL/GenBank/DDBJ databases">
        <title>Whole genome shotgun sequence of Actinocatenispora rupis NBRC 107355.</title>
        <authorList>
            <person name="Komaki H."/>
            <person name="Tamura T."/>
        </authorList>
    </citation>
    <scope>NUCLEOTIDE SEQUENCE</scope>
    <source>
        <strain evidence="3">NBRC 107355</strain>
    </source>
</reference>
<sequence length="156" mass="16959">MAARQGDGEVRRLLHDMIEAWNGGDAAAFAECFTDGAEFVSWRGRRVTGRAAIEARHRDLFAGPLRGARMDLDPAPYEVTYLAPDVALVVAVGVRSTPCPRRWPSPSPRYEKVAGGSRRSTTRWWRRAPNADDVGKGGSSAPRPTSTASMYRTGGA</sequence>
<dbReference type="RefSeq" id="WP_203663672.1">
    <property type="nucleotide sequence ID" value="NZ_BAAAZM010000021.1"/>
</dbReference>
<evidence type="ECO:0000313" key="3">
    <source>
        <dbReference type="EMBL" id="GID15393.1"/>
    </source>
</evidence>
<feature type="domain" description="DUF4440" evidence="2">
    <location>
        <begin position="10"/>
        <end position="91"/>
    </location>
</feature>
<protein>
    <recommendedName>
        <fullName evidence="2">DUF4440 domain-containing protein</fullName>
    </recommendedName>
</protein>
<dbReference type="InterPro" id="IPR027843">
    <property type="entry name" value="DUF4440"/>
</dbReference>
<dbReference type="EMBL" id="BOMB01000041">
    <property type="protein sequence ID" value="GID15393.1"/>
    <property type="molecule type" value="Genomic_DNA"/>
</dbReference>
<proteinExistence type="predicted"/>
<comment type="caution">
    <text evidence="3">The sequence shown here is derived from an EMBL/GenBank/DDBJ whole genome shotgun (WGS) entry which is preliminary data.</text>
</comment>